<evidence type="ECO:0000256" key="1">
    <source>
        <dbReference type="ARBA" id="ARBA00022723"/>
    </source>
</evidence>
<feature type="region of interest" description="Disordered" evidence="6">
    <location>
        <begin position="100"/>
        <end position="129"/>
    </location>
</feature>
<evidence type="ECO:0000259" key="7">
    <source>
        <dbReference type="PROSITE" id="PS50950"/>
    </source>
</evidence>
<evidence type="ECO:0000313" key="8">
    <source>
        <dbReference type="EMBL" id="KAK7910186.1"/>
    </source>
</evidence>
<dbReference type="PANTHER" id="PTHR23080">
    <property type="entry name" value="THAP DOMAIN PROTEIN"/>
    <property type="match status" value="1"/>
</dbReference>
<dbReference type="Proteomes" id="UP001460270">
    <property type="component" value="Unassembled WGS sequence"/>
</dbReference>
<dbReference type="GO" id="GO:0008270">
    <property type="term" value="F:zinc ion binding"/>
    <property type="evidence" value="ECO:0007669"/>
    <property type="project" value="UniProtKB-KW"/>
</dbReference>
<evidence type="ECO:0000256" key="6">
    <source>
        <dbReference type="SAM" id="MobiDB-lite"/>
    </source>
</evidence>
<evidence type="ECO:0000256" key="4">
    <source>
        <dbReference type="ARBA" id="ARBA00023125"/>
    </source>
</evidence>
<comment type="caution">
    <text evidence="8">The sequence shown here is derived from an EMBL/GenBank/DDBJ whole genome shotgun (WGS) entry which is preliminary data.</text>
</comment>
<name>A0AAW0NVT8_9GOBI</name>
<keyword evidence="4 5" id="KW-0238">DNA-binding</keyword>
<protein>
    <recommendedName>
        <fullName evidence="7">THAP-type domain-containing protein</fullName>
    </recommendedName>
</protein>
<evidence type="ECO:0000256" key="3">
    <source>
        <dbReference type="ARBA" id="ARBA00022833"/>
    </source>
</evidence>
<dbReference type="InterPro" id="IPR006612">
    <property type="entry name" value="THAP_Znf"/>
</dbReference>
<sequence>MRICCVKGCTNRINKPGLKFFRIPSGSHPFKTNRRRLWLQAINRKDWTESILKYARICGAHFISGEPSLDSQSPDFVPSIFAHRRQSRRPEAKLERYHRKIRRDDRASGPPVQSSMMEQHQNETADNLNESSSDCVFSLHLKTKDGIETQEGAGGSEGGPSVAYMDSQRLNQVLVLPSFKDLMSGKRIDDGDLKTQHSQLHRAYIELLEEAHRIRSENDKLRLSLQSDFSKLSYNYLKWDSKQLSFHTGLPPVVFDWLVLQMTRNVIRVHPEVKMEDHLLIVLMKLKWVFATTIWDTVFKWTVS</sequence>
<feature type="domain" description="THAP-type" evidence="7">
    <location>
        <begin position="1"/>
        <end position="81"/>
    </location>
</feature>
<dbReference type="AlphaFoldDB" id="A0AAW0NVT8"/>
<keyword evidence="1" id="KW-0479">Metal-binding</keyword>
<organism evidence="8 9">
    <name type="scientific">Mugilogobius chulae</name>
    <name type="common">yellowstripe goby</name>
    <dbReference type="NCBI Taxonomy" id="88201"/>
    <lineage>
        <taxon>Eukaryota</taxon>
        <taxon>Metazoa</taxon>
        <taxon>Chordata</taxon>
        <taxon>Craniata</taxon>
        <taxon>Vertebrata</taxon>
        <taxon>Euteleostomi</taxon>
        <taxon>Actinopterygii</taxon>
        <taxon>Neopterygii</taxon>
        <taxon>Teleostei</taxon>
        <taxon>Neoteleostei</taxon>
        <taxon>Acanthomorphata</taxon>
        <taxon>Gobiaria</taxon>
        <taxon>Gobiiformes</taxon>
        <taxon>Gobioidei</taxon>
        <taxon>Gobiidae</taxon>
        <taxon>Gobionellinae</taxon>
        <taxon>Mugilogobius</taxon>
    </lineage>
</organism>
<keyword evidence="9" id="KW-1185">Reference proteome</keyword>
<keyword evidence="3" id="KW-0862">Zinc</keyword>
<reference evidence="9" key="1">
    <citation type="submission" date="2024-04" db="EMBL/GenBank/DDBJ databases">
        <title>Salinicola lusitanus LLJ914,a marine bacterium isolated from the Okinawa Trough.</title>
        <authorList>
            <person name="Li J."/>
        </authorList>
    </citation>
    <scope>NUCLEOTIDE SEQUENCE [LARGE SCALE GENOMIC DNA]</scope>
</reference>
<dbReference type="SUPFAM" id="SSF57716">
    <property type="entry name" value="Glucocorticoid receptor-like (DNA-binding domain)"/>
    <property type="match status" value="1"/>
</dbReference>
<feature type="compositionally biased region" description="Polar residues" evidence="6">
    <location>
        <begin position="111"/>
        <end position="129"/>
    </location>
</feature>
<dbReference type="PROSITE" id="PS50950">
    <property type="entry name" value="ZF_THAP"/>
    <property type="match status" value="1"/>
</dbReference>
<dbReference type="SMART" id="SM00980">
    <property type="entry name" value="THAP"/>
    <property type="match status" value="1"/>
</dbReference>
<dbReference type="PANTHER" id="PTHR23080:SF143">
    <property type="entry name" value="SI:DKEY-56D12.4"/>
    <property type="match status" value="1"/>
</dbReference>
<accession>A0AAW0NVT8</accession>
<keyword evidence="2 5" id="KW-0863">Zinc-finger</keyword>
<dbReference type="GO" id="GO:0003677">
    <property type="term" value="F:DNA binding"/>
    <property type="evidence" value="ECO:0007669"/>
    <property type="project" value="UniProtKB-UniRule"/>
</dbReference>
<gene>
    <name evidence="8" type="ORF">WMY93_014870</name>
</gene>
<dbReference type="EMBL" id="JBBPFD010000010">
    <property type="protein sequence ID" value="KAK7910186.1"/>
    <property type="molecule type" value="Genomic_DNA"/>
</dbReference>
<evidence type="ECO:0000256" key="2">
    <source>
        <dbReference type="ARBA" id="ARBA00022771"/>
    </source>
</evidence>
<proteinExistence type="predicted"/>
<dbReference type="Pfam" id="PF05485">
    <property type="entry name" value="THAP"/>
    <property type="match status" value="1"/>
</dbReference>
<evidence type="ECO:0000256" key="5">
    <source>
        <dbReference type="PROSITE-ProRule" id="PRU00309"/>
    </source>
</evidence>
<evidence type="ECO:0000313" key="9">
    <source>
        <dbReference type="Proteomes" id="UP001460270"/>
    </source>
</evidence>